<organism evidence="2 3">
    <name type="scientific">Dactylonectria estremocensis</name>
    <dbReference type="NCBI Taxonomy" id="1079267"/>
    <lineage>
        <taxon>Eukaryota</taxon>
        <taxon>Fungi</taxon>
        <taxon>Dikarya</taxon>
        <taxon>Ascomycota</taxon>
        <taxon>Pezizomycotina</taxon>
        <taxon>Sordariomycetes</taxon>
        <taxon>Hypocreomycetidae</taxon>
        <taxon>Hypocreales</taxon>
        <taxon>Nectriaceae</taxon>
        <taxon>Dactylonectria</taxon>
    </lineage>
</organism>
<dbReference type="AlphaFoldDB" id="A0A9P9D8W6"/>
<dbReference type="EMBL" id="JAGMUU010000041">
    <property type="protein sequence ID" value="KAH7114759.1"/>
    <property type="molecule type" value="Genomic_DNA"/>
</dbReference>
<comment type="caution">
    <text evidence="2">The sequence shown here is derived from an EMBL/GenBank/DDBJ whole genome shotgun (WGS) entry which is preliminary data.</text>
</comment>
<evidence type="ECO:0000313" key="2">
    <source>
        <dbReference type="EMBL" id="KAH7114759.1"/>
    </source>
</evidence>
<feature type="chain" id="PRO_5040130189" evidence="1">
    <location>
        <begin position="25"/>
        <end position="472"/>
    </location>
</feature>
<dbReference type="OrthoDB" id="10293326at2759"/>
<name>A0A9P9D8W6_9HYPO</name>
<evidence type="ECO:0000313" key="3">
    <source>
        <dbReference type="Proteomes" id="UP000717696"/>
    </source>
</evidence>
<protein>
    <submittedName>
        <fullName evidence="2">Uncharacterized protein</fullName>
    </submittedName>
</protein>
<evidence type="ECO:0000256" key="1">
    <source>
        <dbReference type="SAM" id="SignalP"/>
    </source>
</evidence>
<keyword evidence="1" id="KW-0732">Signal</keyword>
<accession>A0A9P9D8W6</accession>
<proteinExistence type="predicted"/>
<sequence>MKSRLSGSGLGLAALASFLCTASATTCINPTTAFDQNTLNPGCCTSWITKRDVGAMPVPSLMERNDCPTATCCEGKKTLFNLTPRGSDIQCGSKFITGDQDGDTTGGIQYSFGPCAGAPTKTCLIITVTPVKSGGGCYTLANGISIFIDDESVAPTTNSGGWNFGNAEQGSAPYCTKKTSPSGCQYWYCEFEQSLWESKVKNEGTDGLCGNTISVGVHFGIGSATCTQGNTNLNYGSNFFQYEKIKFTCSENYCGNDGHTLNTKCPPTCCGGQCCDDQLCCNPPSDYNFCPQPQCQYGTGWGWMLPEVDDTTHFVNKLKLCSANRWGEWFNIASLPYTGNLVVGRGGNNVANGAIVGTVSLSADSTTTVKACFDLTRAYAHITSVHVEVSCNPFDSTAYINSKKKAFNVCAPGQWTYKFPPSGCLDWVHSQHDICITGIPKCSGNYYAIFHAAVTKNSDGACSPISTCWTDT</sequence>
<feature type="signal peptide" evidence="1">
    <location>
        <begin position="1"/>
        <end position="24"/>
    </location>
</feature>
<dbReference type="Proteomes" id="UP000717696">
    <property type="component" value="Unassembled WGS sequence"/>
</dbReference>
<reference evidence="2" key="1">
    <citation type="journal article" date="2021" name="Nat. Commun.">
        <title>Genetic determinants of endophytism in the Arabidopsis root mycobiome.</title>
        <authorList>
            <person name="Mesny F."/>
            <person name="Miyauchi S."/>
            <person name="Thiergart T."/>
            <person name="Pickel B."/>
            <person name="Atanasova L."/>
            <person name="Karlsson M."/>
            <person name="Huettel B."/>
            <person name="Barry K.W."/>
            <person name="Haridas S."/>
            <person name="Chen C."/>
            <person name="Bauer D."/>
            <person name="Andreopoulos W."/>
            <person name="Pangilinan J."/>
            <person name="LaButti K."/>
            <person name="Riley R."/>
            <person name="Lipzen A."/>
            <person name="Clum A."/>
            <person name="Drula E."/>
            <person name="Henrissat B."/>
            <person name="Kohler A."/>
            <person name="Grigoriev I.V."/>
            <person name="Martin F.M."/>
            <person name="Hacquard S."/>
        </authorList>
    </citation>
    <scope>NUCLEOTIDE SEQUENCE</scope>
    <source>
        <strain evidence="2">MPI-CAGE-AT-0021</strain>
    </source>
</reference>
<keyword evidence="3" id="KW-1185">Reference proteome</keyword>
<gene>
    <name evidence="2" type="ORF">B0J13DRAFT_630809</name>
</gene>